<sequence length="102" mass="11652">MSGDKTSEQGVVRMGMLHFENDKLPDTKALLRILDGHINATIAWDSGSSIFERCFTSRSVLYCDDPEYKEYVYDLPKQIWFHDAQGSVDLLGCKPDRSMKTM</sequence>
<dbReference type="AlphaFoldDB" id="A0A415FM65"/>
<evidence type="ECO:0000313" key="1">
    <source>
        <dbReference type="EMBL" id="RHK23971.1"/>
    </source>
</evidence>
<protein>
    <submittedName>
        <fullName evidence="1">Uncharacterized protein</fullName>
    </submittedName>
</protein>
<organism evidence="1 2">
    <name type="scientific">Bifidobacterium adolescentis</name>
    <dbReference type="NCBI Taxonomy" id="1680"/>
    <lineage>
        <taxon>Bacteria</taxon>
        <taxon>Bacillati</taxon>
        <taxon>Actinomycetota</taxon>
        <taxon>Actinomycetes</taxon>
        <taxon>Bifidobacteriales</taxon>
        <taxon>Bifidobacteriaceae</taxon>
        <taxon>Bifidobacterium</taxon>
    </lineage>
</organism>
<accession>A0A415FM65</accession>
<evidence type="ECO:0000313" key="2">
    <source>
        <dbReference type="Proteomes" id="UP000285262"/>
    </source>
</evidence>
<dbReference type="RefSeq" id="WP_143240555.1">
    <property type="nucleotide sequence ID" value="NZ_JADMPZ010000006.1"/>
</dbReference>
<name>A0A415FM65_BIFAD</name>
<proteinExistence type="predicted"/>
<dbReference type="Proteomes" id="UP000285262">
    <property type="component" value="Unassembled WGS sequence"/>
</dbReference>
<dbReference type="EMBL" id="QRNG01000022">
    <property type="protein sequence ID" value="RHK23971.1"/>
    <property type="molecule type" value="Genomic_DNA"/>
</dbReference>
<gene>
    <name evidence="1" type="ORF">DW072_09180</name>
</gene>
<reference evidence="1 2" key="1">
    <citation type="submission" date="2018-08" db="EMBL/GenBank/DDBJ databases">
        <title>A genome reference for cultivated species of the human gut microbiota.</title>
        <authorList>
            <person name="Zou Y."/>
            <person name="Xue W."/>
            <person name="Luo G."/>
        </authorList>
    </citation>
    <scope>NUCLEOTIDE SEQUENCE [LARGE SCALE GENOMIC DNA]</scope>
    <source>
        <strain evidence="1 2">AF45-19</strain>
    </source>
</reference>
<comment type="caution">
    <text evidence="1">The sequence shown here is derived from an EMBL/GenBank/DDBJ whole genome shotgun (WGS) entry which is preliminary data.</text>
</comment>